<feature type="compositionally biased region" description="Polar residues" evidence="1">
    <location>
        <begin position="166"/>
        <end position="184"/>
    </location>
</feature>
<evidence type="ECO:0000313" key="4">
    <source>
        <dbReference type="WBParaSite" id="PSAMB.scaffold937size38380.g9896.t1"/>
    </source>
</evidence>
<sequence>MIDGIDFALLCSDGVPLLGDNDKPKLCSPSPHSPEYACPSTFWCHVGSTNSTYYCCPRNKKVDNSCHLPPANGFGTGRMRRWWFDWRSEMCRELTYTGFGGNENNHLTKEDCEKACANAKSTSKEPEVTVYIPPGVSLPGTVSQSFPTQQPWTAPPTVSIVTGESSMQTVNSTQLPTTDVTPSGRNEREKAMDPCELSPDKGKMVATRNSRGLKWYFDVAASRCVQFNYLGGGGNENNFDSEHTCVETCGGGMATT</sequence>
<dbReference type="GO" id="GO:0004867">
    <property type="term" value="F:serine-type endopeptidase inhibitor activity"/>
    <property type="evidence" value="ECO:0007669"/>
    <property type="project" value="InterPro"/>
</dbReference>
<dbReference type="AlphaFoldDB" id="A0A914XLM5"/>
<name>A0A914XLM5_9BILA</name>
<dbReference type="PANTHER" id="PTHR46339:SF9">
    <property type="entry name" value="BPTI_KUNITZ INHIBITOR DOMAIN-CONTAINING PROTEIN"/>
    <property type="match status" value="1"/>
</dbReference>
<keyword evidence="3" id="KW-1185">Reference proteome</keyword>
<dbReference type="InterPro" id="IPR053014">
    <property type="entry name" value="Cuticle_assoc_divergent"/>
</dbReference>
<dbReference type="Pfam" id="PF14625">
    <property type="entry name" value="Lustrin_cystein"/>
    <property type="match status" value="1"/>
</dbReference>
<dbReference type="WBParaSite" id="PSAMB.scaffold937size38380.g9896.t1">
    <property type="protein sequence ID" value="PSAMB.scaffold937size38380.g9896.t1"/>
    <property type="gene ID" value="PSAMB.scaffold937size38380.g9896"/>
</dbReference>
<evidence type="ECO:0000256" key="1">
    <source>
        <dbReference type="SAM" id="MobiDB-lite"/>
    </source>
</evidence>
<proteinExistence type="predicted"/>
<dbReference type="InterPro" id="IPR036880">
    <property type="entry name" value="Kunitz_BPTI_sf"/>
</dbReference>
<dbReference type="CDD" id="cd22593">
    <property type="entry name" value="Kunitz_conkunitzin"/>
    <property type="match status" value="2"/>
</dbReference>
<dbReference type="Gene3D" id="4.10.410.10">
    <property type="entry name" value="Pancreatic trypsin inhibitor Kunitz domain"/>
    <property type="match status" value="2"/>
</dbReference>
<feature type="domain" description="BPTI/Kunitz inhibitor" evidence="2">
    <location>
        <begin position="66"/>
        <end position="116"/>
    </location>
</feature>
<dbReference type="SMART" id="SM00131">
    <property type="entry name" value="KU"/>
    <property type="match status" value="2"/>
</dbReference>
<dbReference type="InterPro" id="IPR002223">
    <property type="entry name" value="Kunitz_BPTI"/>
</dbReference>
<accession>A0A914XLM5</accession>
<feature type="domain" description="BPTI/Kunitz inhibitor" evidence="2">
    <location>
        <begin position="195"/>
        <end position="249"/>
    </location>
</feature>
<dbReference type="PROSITE" id="PS50279">
    <property type="entry name" value="BPTI_KUNITZ_2"/>
    <property type="match status" value="2"/>
</dbReference>
<dbReference type="PANTHER" id="PTHR46339">
    <property type="entry name" value="PROTEIN CBG15282-RELATED"/>
    <property type="match status" value="1"/>
</dbReference>
<evidence type="ECO:0000259" key="2">
    <source>
        <dbReference type="PROSITE" id="PS50279"/>
    </source>
</evidence>
<feature type="region of interest" description="Disordered" evidence="1">
    <location>
        <begin position="166"/>
        <end position="203"/>
    </location>
</feature>
<protein>
    <submittedName>
        <fullName evidence="4">BPTI/Kunitz inhibitor domain-containing protein</fullName>
    </submittedName>
</protein>
<dbReference type="Pfam" id="PF00014">
    <property type="entry name" value="Kunitz_BPTI"/>
    <property type="match status" value="2"/>
</dbReference>
<feature type="compositionally biased region" description="Basic and acidic residues" evidence="1">
    <location>
        <begin position="185"/>
        <end position="203"/>
    </location>
</feature>
<dbReference type="InterPro" id="IPR028150">
    <property type="entry name" value="Lustrin_cystein"/>
</dbReference>
<dbReference type="Proteomes" id="UP000887566">
    <property type="component" value="Unplaced"/>
</dbReference>
<evidence type="ECO:0000313" key="3">
    <source>
        <dbReference type="Proteomes" id="UP000887566"/>
    </source>
</evidence>
<organism evidence="3 4">
    <name type="scientific">Plectus sambesii</name>
    <dbReference type="NCBI Taxonomy" id="2011161"/>
    <lineage>
        <taxon>Eukaryota</taxon>
        <taxon>Metazoa</taxon>
        <taxon>Ecdysozoa</taxon>
        <taxon>Nematoda</taxon>
        <taxon>Chromadorea</taxon>
        <taxon>Plectida</taxon>
        <taxon>Plectina</taxon>
        <taxon>Plectoidea</taxon>
        <taxon>Plectidae</taxon>
        <taxon>Plectus</taxon>
    </lineage>
</organism>
<reference evidence="4" key="1">
    <citation type="submission" date="2022-11" db="UniProtKB">
        <authorList>
            <consortium name="WormBaseParasite"/>
        </authorList>
    </citation>
    <scope>IDENTIFICATION</scope>
</reference>
<dbReference type="SUPFAM" id="SSF57362">
    <property type="entry name" value="BPTI-like"/>
    <property type="match status" value="2"/>
</dbReference>